<comment type="cofactor">
    <cofactor evidence="1">
        <name>Mg(2+)</name>
        <dbReference type="ChEBI" id="CHEBI:18420"/>
    </cofactor>
</comment>
<dbReference type="Proteomes" id="UP000469346">
    <property type="component" value="Unassembled WGS sequence"/>
</dbReference>
<protein>
    <submittedName>
        <fullName evidence="8">NUDIX domain-containing protein</fullName>
    </submittedName>
</protein>
<comment type="caution">
    <text evidence="8">The sequence shown here is derived from an EMBL/GenBank/DDBJ whole genome shotgun (WGS) entry which is preliminary data.</text>
</comment>
<evidence type="ECO:0000256" key="5">
    <source>
        <dbReference type="ARBA" id="ARBA00022842"/>
    </source>
</evidence>
<dbReference type="GO" id="GO:0046872">
    <property type="term" value="F:metal ion binding"/>
    <property type="evidence" value="ECO:0007669"/>
    <property type="project" value="UniProtKB-KW"/>
</dbReference>
<evidence type="ECO:0000313" key="9">
    <source>
        <dbReference type="Proteomes" id="UP000469346"/>
    </source>
</evidence>
<evidence type="ECO:0000256" key="1">
    <source>
        <dbReference type="ARBA" id="ARBA00001946"/>
    </source>
</evidence>
<dbReference type="InterPro" id="IPR024195">
    <property type="entry name" value="NUDIX_hydrolase_YfcD_pred"/>
</dbReference>
<dbReference type="GO" id="GO:0016817">
    <property type="term" value="F:hydrolase activity, acting on acid anhydrides"/>
    <property type="evidence" value="ECO:0007669"/>
    <property type="project" value="InterPro"/>
</dbReference>
<dbReference type="PANTHER" id="PTHR10885:SF0">
    <property type="entry name" value="ISOPENTENYL-DIPHOSPHATE DELTA-ISOMERASE"/>
    <property type="match status" value="1"/>
</dbReference>
<accession>A0A6N9TSY2</accession>
<dbReference type="Pfam" id="PF00293">
    <property type="entry name" value="NUDIX"/>
    <property type="match status" value="1"/>
</dbReference>
<feature type="binding site" evidence="6">
    <location>
        <position position="59"/>
    </location>
    <ligand>
        <name>Mg(2+)</name>
        <dbReference type="ChEBI" id="CHEBI:18420"/>
    </ligand>
</feature>
<dbReference type="InterPro" id="IPR000086">
    <property type="entry name" value="NUDIX_hydrolase_dom"/>
</dbReference>
<dbReference type="Gene3D" id="3.90.79.10">
    <property type="entry name" value="Nucleoside Triphosphate Pyrophosphohydrolase"/>
    <property type="match status" value="1"/>
</dbReference>
<feature type="domain" description="Nudix hydrolase" evidence="7">
    <location>
        <begin position="6"/>
        <end position="134"/>
    </location>
</feature>
<feature type="binding site" evidence="6">
    <location>
        <position position="63"/>
    </location>
    <ligand>
        <name>Mg(2+)</name>
        <dbReference type="ChEBI" id="CHEBI:18420"/>
    </ligand>
</feature>
<evidence type="ECO:0000259" key="7">
    <source>
        <dbReference type="PROSITE" id="PS51462"/>
    </source>
</evidence>
<keyword evidence="9" id="KW-1185">Reference proteome</keyword>
<reference evidence="8 9" key="1">
    <citation type="submission" date="2020-02" db="EMBL/GenBank/DDBJ databases">
        <title>Comparative genomics of sulfur disproportionating microorganisms.</title>
        <authorList>
            <person name="Ward L.M."/>
            <person name="Bertran E."/>
            <person name="Johnston D.T."/>
        </authorList>
    </citation>
    <scope>NUCLEOTIDE SEQUENCE [LARGE SCALE GENOMIC DNA]</scope>
    <source>
        <strain evidence="8 9">DSM 100025</strain>
    </source>
</reference>
<evidence type="ECO:0000256" key="3">
    <source>
        <dbReference type="ARBA" id="ARBA00022723"/>
    </source>
</evidence>
<evidence type="ECO:0000256" key="4">
    <source>
        <dbReference type="ARBA" id="ARBA00022801"/>
    </source>
</evidence>
<keyword evidence="5 6" id="KW-0460">Magnesium</keyword>
<comment type="similarity">
    <text evidence="2">Belongs to the Nudix hydrolase family.</text>
</comment>
<dbReference type="SUPFAM" id="SSF55811">
    <property type="entry name" value="Nudix"/>
    <property type="match status" value="1"/>
</dbReference>
<dbReference type="InterPro" id="IPR015797">
    <property type="entry name" value="NUDIX_hydrolase-like_dom_sf"/>
</dbReference>
<dbReference type="PANTHER" id="PTHR10885">
    <property type="entry name" value="ISOPENTENYL-DIPHOSPHATE DELTA-ISOMERASE"/>
    <property type="match status" value="1"/>
</dbReference>
<dbReference type="PROSITE" id="PS51462">
    <property type="entry name" value="NUDIX"/>
    <property type="match status" value="1"/>
</dbReference>
<dbReference type="AlphaFoldDB" id="A0A6N9TSY2"/>
<name>A0A6N9TSY2_DISTH</name>
<evidence type="ECO:0000313" key="8">
    <source>
        <dbReference type="EMBL" id="NDY41646.1"/>
    </source>
</evidence>
<dbReference type="CDD" id="cd04697">
    <property type="entry name" value="NUDIX_Hydrolase"/>
    <property type="match status" value="1"/>
</dbReference>
<keyword evidence="3 6" id="KW-0479">Metal-binding</keyword>
<proteinExistence type="inferred from homology"/>
<keyword evidence="4" id="KW-0378">Hydrolase</keyword>
<evidence type="ECO:0000256" key="6">
    <source>
        <dbReference type="PIRSR" id="PIRSR017340-1"/>
    </source>
</evidence>
<dbReference type="PIRSF" id="PIRSF017340">
    <property type="entry name" value="Nudix_hydro"/>
    <property type="match status" value="1"/>
</dbReference>
<sequence length="152" mass="16492">MRERALPHRAAYVFVFDGAGRLFVHRRTRTKDVYPGCHDVAAGGVVLEGETYEAAAARELAEELGIRGVALDRRFDFEHREAGNHVFGRVFTCVHDGPVVLQPEEVESGAFMEIPEVLAMAARGEPFTPDGLAALRRLLAEAGEGPGPGHDG</sequence>
<dbReference type="PROSITE" id="PS00893">
    <property type="entry name" value="NUDIX_BOX"/>
    <property type="match status" value="1"/>
</dbReference>
<dbReference type="EMBL" id="JAAGRR010000012">
    <property type="protein sequence ID" value="NDY41646.1"/>
    <property type="molecule type" value="Genomic_DNA"/>
</dbReference>
<dbReference type="InterPro" id="IPR020084">
    <property type="entry name" value="NUDIX_hydrolase_CS"/>
</dbReference>
<gene>
    <name evidence="8" type="ORF">G3N55_02105</name>
</gene>
<evidence type="ECO:0000256" key="2">
    <source>
        <dbReference type="ARBA" id="ARBA00005582"/>
    </source>
</evidence>
<organism evidence="8 9">
    <name type="scientific">Dissulfurirhabdus thermomarina</name>
    <dbReference type="NCBI Taxonomy" id="1765737"/>
    <lineage>
        <taxon>Bacteria</taxon>
        <taxon>Deltaproteobacteria</taxon>
        <taxon>Dissulfurirhabdaceae</taxon>
        <taxon>Dissulfurirhabdus</taxon>
    </lineage>
</organism>